<sequence length="158" mass="17504">MHEDQLIALLPDTLQSPRGRECLKAIGPALWAFQPSILSIREVNIPFDVPHLHPAFRRNDRYLLEMTPKPKVAPPVTEAGTLDAAGNHVKHLKTKAPPQPGPSSSFSIFLAPSHRPQPPRAVDEQTPSATLDDVTQDDHRHLLALNTRPQQQLRGHIG</sequence>
<reference evidence="2" key="1">
    <citation type="submission" date="2021-06" db="EMBL/GenBank/DDBJ databases">
        <title>Comparative genomics, transcriptomics and evolutionary studies reveal genomic signatures of adaptation to plant cell wall in hemibiotrophic fungi.</title>
        <authorList>
            <consortium name="DOE Joint Genome Institute"/>
            <person name="Baroncelli R."/>
            <person name="Diaz J.F."/>
            <person name="Benocci T."/>
            <person name="Peng M."/>
            <person name="Battaglia E."/>
            <person name="Haridas S."/>
            <person name="Andreopoulos W."/>
            <person name="Labutti K."/>
            <person name="Pangilinan J."/>
            <person name="Floch G.L."/>
            <person name="Makela M.R."/>
            <person name="Henrissat B."/>
            <person name="Grigoriev I.V."/>
            <person name="Crouch J.A."/>
            <person name="De Vries R.P."/>
            <person name="Sukno S.A."/>
            <person name="Thon M.R."/>
        </authorList>
    </citation>
    <scope>NUCLEOTIDE SEQUENCE</scope>
    <source>
        <strain evidence="2">CBS 125086</strain>
    </source>
</reference>
<dbReference type="GeneID" id="85436565"/>
<evidence type="ECO:0000256" key="1">
    <source>
        <dbReference type="SAM" id="MobiDB-lite"/>
    </source>
</evidence>
<feature type="region of interest" description="Disordered" evidence="1">
    <location>
        <begin position="85"/>
        <end position="128"/>
    </location>
</feature>
<comment type="caution">
    <text evidence="2">The sequence shown here is derived from an EMBL/GenBank/DDBJ whole genome shotgun (WGS) entry which is preliminary data.</text>
</comment>
<dbReference type="AlphaFoldDB" id="A0AAD8PU83"/>
<gene>
    <name evidence="2" type="ORF">LY79DRAFT_309268</name>
</gene>
<dbReference type="EMBL" id="JAHLJV010000056">
    <property type="protein sequence ID" value="KAK1580305.1"/>
    <property type="molecule type" value="Genomic_DNA"/>
</dbReference>
<evidence type="ECO:0000313" key="3">
    <source>
        <dbReference type="Proteomes" id="UP001230504"/>
    </source>
</evidence>
<dbReference type="Proteomes" id="UP001230504">
    <property type="component" value="Unassembled WGS sequence"/>
</dbReference>
<accession>A0AAD8PU83</accession>
<name>A0AAD8PU83_9PEZI</name>
<evidence type="ECO:0000313" key="2">
    <source>
        <dbReference type="EMBL" id="KAK1580305.1"/>
    </source>
</evidence>
<proteinExistence type="predicted"/>
<organism evidence="2 3">
    <name type="scientific">Colletotrichum navitas</name>
    <dbReference type="NCBI Taxonomy" id="681940"/>
    <lineage>
        <taxon>Eukaryota</taxon>
        <taxon>Fungi</taxon>
        <taxon>Dikarya</taxon>
        <taxon>Ascomycota</taxon>
        <taxon>Pezizomycotina</taxon>
        <taxon>Sordariomycetes</taxon>
        <taxon>Hypocreomycetidae</taxon>
        <taxon>Glomerellales</taxon>
        <taxon>Glomerellaceae</taxon>
        <taxon>Colletotrichum</taxon>
        <taxon>Colletotrichum graminicola species complex</taxon>
    </lineage>
</organism>
<dbReference type="RefSeq" id="XP_060411359.1">
    <property type="nucleotide sequence ID" value="XM_060552325.1"/>
</dbReference>
<keyword evidence="3" id="KW-1185">Reference proteome</keyword>
<protein>
    <submittedName>
        <fullName evidence="2">Uncharacterized protein</fullName>
    </submittedName>
</protein>